<sequence>MEEWPYDHANYMDYLRWYRRSTRIRLCTPRRMSNGPKGGTPGGSAIAHLIHSVTDKLTILAKDATSQKGCSKSECHAFVERVTRTCVEVIGELGGSSLCDIADVIPCPSTTATAAAEPEG</sequence>
<dbReference type="AlphaFoldDB" id="A0A0A9HJB4"/>
<name>A0A0A9HJB4_ARUDO</name>
<reference evidence="1" key="1">
    <citation type="submission" date="2014-09" db="EMBL/GenBank/DDBJ databases">
        <authorList>
            <person name="Magalhaes I.L.F."/>
            <person name="Oliveira U."/>
            <person name="Santos F.R."/>
            <person name="Vidigal T.H.D.A."/>
            <person name="Brescovit A.D."/>
            <person name="Santos A.J."/>
        </authorList>
    </citation>
    <scope>NUCLEOTIDE SEQUENCE</scope>
    <source>
        <tissue evidence="1">Shoot tissue taken approximately 20 cm above the soil surface</tissue>
    </source>
</reference>
<accession>A0A0A9HJB4</accession>
<organism evidence="1">
    <name type="scientific">Arundo donax</name>
    <name type="common">Giant reed</name>
    <name type="synonym">Donax arundinaceus</name>
    <dbReference type="NCBI Taxonomy" id="35708"/>
    <lineage>
        <taxon>Eukaryota</taxon>
        <taxon>Viridiplantae</taxon>
        <taxon>Streptophyta</taxon>
        <taxon>Embryophyta</taxon>
        <taxon>Tracheophyta</taxon>
        <taxon>Spermatophyta</taxon>
        <taxon>Magnoliopsida</taxon>
        <taxon>Liliopsida</taxon>
        <taxon>Poales</taxon>
        <taxon>Poaceae</taxon>
        <taxon>PACMAD clade</taxon>
        <taxon>Arundinoideae</taxon>
        <taxon>Arundineae</taxon>
        <taxon>Arundo</taxon>
    </lineage>
</organism>
<dbReference type="EMBL" id="GBRH01162950">
    <property type="protein sequence ID" value="JAE34946.1"/>
    <property type="molecule type" value="Transcribed_RNA"/>
</dbReference>
<protein>
    <submittedName>
        <fullName evidence="1">Uncharacterized protein</fullName>
    </submittedName>
</protein>
<reference evidence="1" key="2">
    <citation type="journal article" date="2015" name="Data Brief">
        <title>Shoot transcriptome of the giant reed, Arundo donax.</title>
        <authorList>
            <person name="Barrero R.A."/>
            <person name="Guerrero F.D."/>
            <person name="Moolhuijzen P."/>
            <person name="Goolsby J.A."/>
            <person name="Tidwell J."/>
            <person name="Bellgard S.E."/>
            <person name="Bellgard M.I."/>
        </authorList>
    </citation>
    <scope>NUCLEOTIDE SEQUENCE</scope>
    <source>
        <tissue evidence="1">Shoot tissue taken approximately 20 cm above the soil surface</tissue>
    </source>
</reference>
<proteinExistence type="predicted"/>
<evidence type="ECO:0000313" key="1">
    <source>
        <dbReference type="EMBL" id="JAE34946.1"/>
    </source>
</evidence>